<evidence type="ECO:0000313" key="3">
    <source>
        <dbReference type="Proteomes" id="UP001362999"/>
    </source>
</evidence>
<gene>
    <name evidence="2" type="ORF">R3P38DRAFT_3596254</name>
</gene>
<comment type="caution">
    <text evidence="2">The sequence shown here is derived from an EMBL/GenBank/DDBJ whole genome shotgun (WGS) entry which is preliminary data.</text>
</comment>
<evidence type="ECO:0000256" key="1">
    <source>
        <dbReference type="SAM" id="MobiDB-lite"/>
    </source>
</evidence>
<dbReference type="Proteomes" id="UP001362999">
    <property type="component" value="Unassembled WGS sequence"/>
</dbReference>
<dbReference type="AlphaFoldDB" id="A0AAW0AEP6"/>
<reference evidence="2 3" key="1">
    <citation type="journal article" date="2024" name="J Genomics">
        <title>Draft genome sequencing and assembly of Favolaschia claudopus CIRM-BRFM 2984 isolated from oak limbs.</title>
        <authorList>
            <person name="Navarro D."/>
            <person name="Drula E."/>
            <person name="Chaduli D."/>
            <person name="Cazenave R."/>
            <person name="Ahrendt S."/>
            <person name="Wang J."/>
            <person name="Lipzen A."/>
            <person name="Daum C."/>
            <person name="Barry K."/>
            <person name="Grigoriev I.V."/>
            <person name="Favel A."/>
            <person name="Rosso M.N."/>
            <person name="Martin F."/>
        </authorList>
    </citation>
    <scope>NUCLEOTIDE SEQUENCE [LARGE SCALE GENOMIC DNA]</scope>
    <source>
        <strain evidence="2 3">CIRM-BRFM 2984</strain>
    </source>
</reference>
<feature type="region of interest" description="Disordered" evidence="1">
    <location>
        <begin position="230"/>
        <end position="344"/>
    </location>
</feature>
<proteinExistence type="predicted"/>
<keyword evidence="3" id="KW-1185">Reference proteome</keyword>
<protein>
    <submittedName>
        <fullName evidence="2">Uncharacterized protein</fullName>
    </submittedName>
</protein>
<name>A0AAW0AEP6_9AGAR</name>
<evidence type="ECO:0000313" key="2">
    <source>
        <dbReference type="EMBL" id="KAK7007520.1"/>
    </source>
</evidence>
<dbReference type="EMBL" id="JAWWNJ010000070">
    <property type="protein sequence ID" value="KAK7007520.1"/>
    <property type="molecule type" value="Genomic_DNA"/>
</dbReference>
<accession>A0AAW0AEP6</accession>
<organism evidence="2 3">
    <name type="scientific">Favolaschia claudopus</name>
    <dbReference type="NCBI Taxonomy" id="2862362"/>
    <lineage>
        <taxon>Eukaryota</taxon>
        <taxon>Fungi</taxon>
        <taxon>Dikarya</taxon>
        <taxon>Basidiomycota</taxon>
        <taxon>Agaricomycotina</taxon>
        <taxon>Agaricomycetes</taxon>
        <taxon>Agaricomycetidae</taxon>
        <taxon>Agaricales</taxon>
        <taxon>Marasmiineae</taxon>
        <taxon>Mycenaceae</taxon>
        <taxon>Favolaschia</taxon>
    </lineage>
</organism>
<sequence length="344" mass="37487">MPDWRDNALYRTGTGFLSPLVRRGSSSDNHFPPTSTFPYRFSSLHPLRSTSLQSVLRTWSCTQLVQPYLTISGIKRSKANGIPLSMPVSCSAYAPASGTHPSSRAVWAICCPVFGSSSQGMAADFPPAAALSPASRTNGIRGSARMAARWYDADDVVKPMTIVYTDMSVFQPLRLRLQALHLLSRIQTNLPSNLQVLLPPPDIPPTNTNFAFYPSYPHVAGPRPRPMMYNHPGYPPLNPQIGGNHSPFLGHSTTPGPGMAHPRGGAPFQTPQHYHYPPVPAPPLLPAQNYPGPHVPDSSLLPDSDDTQPGPSRHRGSRYRSPEDSTDDTEPGPSRGRGRYQSPE</sequence>